<dbReference type="InterPro" id="IPR010982">
    <property type="entry name" value="Lambda_DNA-bd_dom_sf"/>
</dbReference>
<evidence type="ECO:0000313" key="3">
    <source>
        <dbReference type="Proteomes" id="UP000284049"/>
    </source>
</evidence>
<dbReference type="Proteomes" id="UP000284049">
    <property type="component" value="Unassembled WGS sequence"/>
</dbReference>
<dbReference type="SUPFAM" id="SSF47413">
    <property type="entry name" value="lambda repressor-like DNA-binding domains"/>
    <property type="match status" value="1"/>
</dbReference>
<reference evidence="2 3" key="1">
    <citation type="submission" date="2016-10" db="EMBL/GenBank/DDBJ databases">
        <title>Comparative genome analysis of multiple Pseudomonas spp. focuses on biocontrol and plant growth promoting traits.</title>
        <authorList>
            <person name="Tao X.-Y."/>
            <person name="Taylor C.G."/>
        </authorList>
    </citation>
    <scope>NUCLEOTIDE SEQUENCE [LARGE SCALE GENOMIC DNA]</scope>
    <source>
        <strain evidence="2 3">Wood3</strain>
    </source>
</reference>
<evidence type="ECO:0000313" key="2">
    <source>
        <dbReference type="EMBL" id="ROM80500.1"/>
    </source>
</evidence>
<name>A0A423G4K9_9PSED</name>
<comment type="caution">
    <text evidence="2">The sequence shown here is derived from an EMBL/GenBank/DDBJ whole genome shotgun (WGS) entry which is preliminary data.</text>
</comment>
<evidence type="ECO:0000259" key="1">
    <source>
        <dbReference type="PROSITE" id="PS50943"/>
    </source>
</evidence>
<dbReference type="RefSeq" id="WP_259697655.1">
    <property type="nucleotide sequence ID" value="NZ_MOBC01000009.1"/>
</dbReference>
<dbReference type="InterPro" id="IPR001387">
    <property type="entry name" value="Cro/C1-type_HTH"/>
</dbReference>
<accession>A0A423G4K9</accession>
<dbReference type="CDD" id="cd00093">
    <property type="entry name" value="HTH_XRE"/>
    <property type="match status" value="1"/>
</dbReference>
<protein>
    <recommendedName>
        <fullName evidence="1">HTH cro/C1-type domain-containing protein</fullName>
    </recommendedName>
</protein>
<sequence length="118" mass="13163">MEKTLGERLREERDRLGINQNDFADIGGVKRNSQGNYENDRQRPDTAYLLAISKIGVDVMYVLFGRRDTATRTHTSIENEVLNCFRSLSPGDQVVVHRVATGLAEAAAKESQGTLPLE</sequence>
<proteinExistence type="predicted"/>
<organism evidence="2 3">
    <name type="scientific">Pseudomonas brassicacearum</name>
    <dbReference type="NCBI Taxonomy" id="930166"/>
    <lineage>
        <taxon>Bacteria</taxon>
        <taxon>Pseudomonadati</taxon>
        <taxon>Pseudomonadota</taxon>
        <taxon>Gammaproteobacteria</taxon>
        <taxon>Pseudomonadales</taxon>
        <taxon>Pseudomonadaceae</taxon>
        <taxon>Pseudomonas</taxon>
    </lineage>
</organism>
<dbReference type="Gene3D" id="1.10.260.40">
    <property type="entry name" value="lambda repressor-like DNA-binding domains"/>
    <property type="match status" value="1"/>
</dbReference>
<dbReference type="PROSITE" id="PS50943">
    <property type="entry name" value="HTH_CROC1"/>
    <property type="match status" value="1"/>
</dbReference>
<dbReference type="SMART" id="SM00530">
    <property type="entry name" value="HTH_XRE"/>
    <property type="match status" value="1"/>
</dbReference>
<dbReference type="Pfam" id="PF01381">
    <property type="entry name" value="HTH_3"/>
    <property type="match status" value="1"/>
</dbReference>
<dbReference type="GO" id="GO:0003677">
    <property type="term" value="F:DNA binding"/>
    <property type="evidence" value="ECO:0007669"/>
    <property type="project" value="InterPro"/>
</dbReference>
<feature type="domain" description="HTH cro/C1-type" evidence="1">
    <location>
        <begin position="9"/>
        <end position="55"/>
    </location>
</feature>
<dbReference type="EMBL" id="MOBC01000009">
    <property type="protein sequence ID" value="ROM80500.1"/>
    <property type="molecule type" value="Genomic_DNA"/>
</dbReference>
<gene>
    <name evidence="2" type="ORF">BK652_17725</name>
</gene>
<dbReference type="AlphaFoldDB" id="A0A423G4K9"/>